<protein>
    <submittedName>
        <fullName evidence="1">Uncharacterized protein</fullName>
    </submittedName>
</protein>
<evidence type="ECO:0000313" key="1">
    <source>
        <dbReference type="EMBL" id="KAL2814872.1"/>
    </source>
</evidence>
<reference evidence="1 2" key="1">
    <citation type="submission" date="2024-07" db="EMBL/GenBank/DDBJ databases">
        <title>Section-level genome sequencing and comparative genomics of Aspergillus sections Usti and Cavernicolus.</title>
        <authorList>
            <consortium name="Lawrence Berkeley National Laboratory"/>
            <person name="Nybo J.L."/>
            <person name="Vesth T.C."/>
            <person name="Theobald S."/>
            <person name="Frisvad J.C."/>
            <person name="Larsen T.O."/>
            <person name="Kjaerboelling I."/>
            <person name="Rothschild-Mancinelli K."/>
            <person name="Lyhne E.K."/>
            <person name="Kogle M.E."/>
            <person name="Barry K."/>
            <person name="Clum A."/>
            <person name="Na H."/>
            <person name="Ledsgaard L."/>
            <person name="Lin J."/>
            <person name="Lipzen A."/>
            <person name="Kuo A."/>
            <person name="Riley R."/>
            <person name="Mondo S."/>
            <person name="LaButti K."/>
            <person name="Haridas S."/>
            <person name="Pangalinan J."/>
            <person name="Salamov A.A."/>
            <person name="Simmons B.A."/>
            <person name="Magnuson J.K."/>
            <person name="Chen J."/>
            <person name="Drula E."/>
            <person name="Henrissat B."/>
            <person name="Wiebenga A."/>
            <person name="Lubbers R.J."/>
            <person name="Gomes A.C."/>
            <person name="Makela M.R."/>
            <person name="Stajich J."/>
            <person name="Grigoriev I.V."/>
            <person name="Mortensen U.H."/>
            <person name="De vries R.P."/>
            <person name="Baker S.E."/>
            <person name="Andersen M.R."/>
        </authorList>
    </citation>
    <scope>NUCLEOTIDE SEQUENCE [LARGE SCALE GENOMIC DNA]</scope>
    <source>
        <strain evidence="1 2">CBS 600.67</strain>
    </source>
</reference>
<name>A0ABR4HJF7_9EURO</name>
<accession>A0ABR4HJF7</accession>
<organism evidence="1 2">
    <name type="scientific">Aspergillus cavernicola</name>
    <dbReference type="NCBI Taxonomy" id="176166"/>
    <lineage>
        <taxon>Eukaryota</taxon>
        <taxon>Fungi</taxon>
        <taxon>Dikarya</taxon>
        <taxon>Ascomycota</taxon>
        <taxon>Pezizomycotina</taxon>
        <taxon>Eurotiomycetes</taxon>
        <taxon>Eurotiomycetidae</taxon>
        <taxon>Eurotiales</taxon>
        <taxon>Aspergillaceae</taxon>
        <taxon>Aspergillus</taxon>
        <taxon>Aspergillus subgen. Nidulantes</taxon>
    </lineage>
</organism>
<dbReference type="Proteomes" id="UP001610335">
    <property type="component" value="Unassembled WGS sequence"/>
</dbReference>
<gene>
    <name evidence="1" type="ORF">BDW59DRAFT_154124</name>
</gene>
<proteinExistence type="predicted"/>
<sequence length="61" mass="7152">MMIERQMKRANRGRLHEGLYKGNLGDWISFPIGKERLVDLESINEGMSEGVLLNDCRPWYQ</sequence>
<comment type="caution">
    <text evidence="1">The sequence shown here is derived from an EMBL/GenBank/DDBJ whole genome shotgun (WGS) entry which is preliminary data.</text>
</comment>
<evidence type="ECO:0000313" key="2">
    <source>
        <dbReference type="Proteomes" id="UP001610335"/>
    </source>
</evidence>
<keyword evidence="2" id="KW-1185">Reference proteome</keyword>
<dbReference type="EMBL" id="JBFXLS010000119">
    <property type="protein sequence ID" value="KAL2814872.1"/>
    <property type="molecule type" value="Genomic_DNA"/>
</dbReference>